<evidence type="ECO:0000313" key="3">
    <source>
        <dbReference type="EMBL" id="CEI82751.1"/>
    </source>
</evidence>
<dbReference type="AlphaFoldDB" id="A0A0A1MV54"/>
<evidence type="ECO:0000256" key="1">
    <source>
        <dbReference type="ARBA" id="ARBA00022741"/>
    </source>
</evidence>
<dbReference type="NCBIfam" id="TIGR02058">
    <property type="entry name" value="lin0512_fam"/>
    <property type="match status" value="1"/>
</dbReference>
<name>A0A0A1MV54_9BACI</name>
<dbReference type="RefSeq" id="WP_042532738.1">
    <property type="nucleotide sequence ID" value="NZ_CDGG01000001.1"/>
</dbReference>
<evidence type="ECO:0000256" key="2">
    <source>
        <dbReference type="ARBA" id="ARBA00023134"/>
    </source>
</evidence>
<gene>
    <name evidence="3" type="ORF">BN997_02637</name>
</gene>
<evidence type="ECO:0000313" key="4">
    <source>
        <dbReference type="Proteomes" id="UP000040453"/>
    </source>
</evidence>
<keyword evidence="1" id="KW-0547">Nucleotide-binding</keyword>
<reference evidence="3 4" key="1">
    <citation type="submission" date="2014-11" db="EMBL/GenBank/DDBJ databases">
        <authorList>
            <person name="Urmite Genomes Urmite Genomes"/>
        </authorList>
    </citation>
    <scope>NUCLEOTIDE SEQUENCE [LARGE SCALE GENOMIC DNA]</scope>
    <source>
        <strain evidence="3 4">Oc5</strain>
    </source>
</reference>
<dbReference type="InterPro" id="IPR011719">
    <property type="entry name" value="CHP02058"/>
</dbReference>
<dbReference type="Pfam" id="PF09585">
    <property type="entry name" value="Lin0512_fam"/>
    <property type="match status" value="1"/>
</dbReference>
<organism evidence="3 4">
    <name type="scientific">Oceanobacillus oncorhynchi</name>
    <dbReference type="NCBI Taxonomy" id="545501"/>
    <lineage>
        <taxon>Bacteria</taxon>
        <taxon>Bacillati</taxon>
        <taxon>Bacillota</taxon>
        <taxon>Bacilli</taxon>
        <taxon>Bacillales</taxon>
        <taxon>Bacillaceae</taxon>
        <taxon>Oceanobacillus</taxon>
    </lineage>
</organism>
<dbReference type="Gene3D" id="3.30.1330.20">
    <property type="entry name" value="Tubulin/FtsZ, C-terminal domain"/>
    <property type="match status" value="1"/>
</dbReference>
<dbReference type="STRING" id="545501.BN997_02637"/>
<dbReference type="Proteomes" id="UP000040453">
    <property type="component" value="Unassembled WGS sequence"/>
</dbReference>
<dbReference type="PANTHER" id="PTHR34784">
    <property type="entry name" value="50S RIBOSOMAL PROTEIN L34"/>
    <property type="match status" value="1"/>
</dbReference>
<dbReference type="InterPro" id="IPR037103">
    <property type="entry name" value="Tubulin/FtsZ-like_C"/>
</dbReference>
<dbReference type="EMBL" id="CDGG01000001">
    <property type="protein sequence ID" value="CEI82751.1"/>
    <property type="molecule type" value="Genomic_DNA"/>
</dbReference>
<keyword evidence="4" id="KW-1185">Reference proteome</keyword>
<dbReference type="GO" id="GO:0005525">
    <property type="term" value="F:GTP binding"/>
    <property type="evidence" value="ECO:0007669"/>
    <property type="project" value="UniProtKB-KW"/>
</dbReference>
<sequence>MEKKIFIQTGTGVDLHGQDVNQASERAINNAIQSNSMPGIQDALPNQDLNNMKVNVKLGIPRDLEDLDEERIKKLIPYGDVSVEKLEGGLASTNGIYLSEQKDKNDLMYIVNAVVEVGY</sequence>
<keyword evidence="2" id="KW-0342">GTP-binding</keyword>
<accession>A0A0A1MV54</accession>
<protein>
    <submittedName>
        <fullName evidence="3">Uncharacterized protein</fullName>
    </submittedName>
</protein>
<dbReference type="PANTHER" id="PTHR34784:SF1">
    <property type="entry name" value="50S RIBOSOMAL PROTEIN L34"/>
    <property type="match status" value="1"/>
</dbReference>
<proteinExistence type="predicted"/>
<dbReference type="OrthoDB" id="6165729at2"/>